<accession>J9G762</accession>
<proteinExistence type="predicted"/>
<sequence length="49" mass="5159">MWMANLSRVLPLMKSAAWLCRFPSGIPTSAFSATAVHSSAPMPPSVPSA</sequence>
<dbReference type="AlphaFoldDB" id="J9G762"/>
<comment type="caution">
    <text evidence="1">The sequence shown here is derived from an EMBL/GenBank/DDBJ whole genome shotgun (WGS) entry which is preliminary data.</text>
</comment>
<protein>
    <submittedName>
        <fullName evidence="1">Secreted protein</fullName>
    </submittedName>
</protein>
<organism evidence="1">
    <name type="scientific">gut metagenome</name>
    <dbReference type="NCBI Taxonomy" id="749906"/>
    <lineage>
        <taxon>unclassified sequences</taxon>
        <taxon>metagenomes</taxon>
        <taxon>organismal metagenomes</taxon>
    </lineage>
</organism>
<reference evidence="1" key="1">
    <citation type="journal article" date="2012" name="PLoS ONE">
        <title>Gene sets for utilization of primary and secondary nutrition supplies in the distal gut of endangered iberian lynx.</title>
        <authorList>
            <person name="Alcaide M."/>
            <person name="Messina E."/>
            <person name="Richter M."/>
            <person name="Bargiela R."/>
            <person name="Peplies J."/>
            <person name="Huws S.A."/>
            <person name="Newbold C.J."/>
            <person name="Golyshin P.N."/>
            <person name="Simon M.A."/>
            <person name="Lopez G."/>
            <person name="Yakimov M.M."/>
            <person name="Ferrer M."/>
        </authorList>
    </citation>
    <scope>NUCLEOTIDE SEQUENCE</scope>
</reference>
<gene>
    <name evidence="1" type="ORF">EVA_08830</name>
</gene>
<name>J9G762_9ZZZZ</name>
<evidence type="ECO:0000313" key="1">
    <source>
        <dbReference type="EMBL" id="EJX03062.1"/>
    </source>
</evidence>
<dbReference type="EMBL" id="AMCI01002318">
    <property type="protein sequence ID" value="EJX03062.1"/>
    <property type="molecule type" value="Genomic_DNA"/>
</dbReference>